<comment type="caution">
    <text evidence="2">The sequence shown here is derived from an EMBL/GenBank/DDBJ whole genome shotgun (WGS) entry which is preliminary data.</text>
</comment>
<keyword evidence="3" id="KW-1185">Reference proteome</keyword>
<dbReference type="InterPro" id="IPR006016">
    <property type="entry name" value="UspA"/>
</dbReference>
<dbReference type="InterPro" id="IPR052023">
    <property type="entry name" value="Histidine_kinase_KdpD"/>
</dbReference>
<name>A0ABN8FXA0_9BACL</name>
<accession>A0ABN8FXA0</accession>
<dbReference type="PANTHER" id="PTHR45569:SF1">
    <property type="entry name" value="SENSOR PROTEIN KDPD"/>
    <property type="match status" value="1"/>
</dbReference>
<protein>
    <recommendedName>
        <fullName evidence="1">UspA domain-containing protein</fullName>
    </recommendedName>
</protein>
<dbReference type="Proteomes" id="UP000838324">
    <property type="component" value="Unassembled WGS sequence"/>
</dbReference>
<dbReference type="SUPFAM" id="SSF52402">
    <property type="entry name" value="Adenine nucleotide alpha hydrolases-like"/>
    <property type="match status" value="1"/>
</dbReference>
<dbReference type="PANTHER" id="PTHR45569">
    <property type="entry name" value="SENSOR PROTEIN KDPD"/>
    <property type="match status" value="1"/>
</dbReference>
<proteinExistence type="predicted"/>
<dbReference type="RefSeq" id="WP_236328536.1">
    <property type="nucleotide sequence ID" value="NZ_CAKMMG010000001.1"/>
</dbReference>
<dbReference type="Pfam" id="PF00582">
    <property type="entry name" value="Usp"/>
    <property type="match status" value="1"/>
</dbReference>
<feature type="domain" description="UspA" evidence="1">
    <location>
        <begin position="6"/>
        <end position="121"/>
    </location>
</feature>
<evidence type="ECO:0000259" key="1">
    <source>
        <dbReference type="Pfam" id="PF00582"/>
    </source>
</evidence>
<sequence length="210" mass="23884">MEMNNESIMVCVHYGPHGQRLIQRGSQLARLLHAPLTVLTVDSAGDNEYNREKQQYLSGWENQTKEAGGQFLNRKCNGKKTVDVIVETAREKNITQIVIGQSSQTLWQEITRGSFINDLMEQLGPTDLHIVAVQRYPELLEQTHEQGFTAYLVKDGGRYVLTEEAAGSEPVKGVFFRELDTDFNTGLFKIVKNGEAQYLRIVQNEWVKPR</sequence>
<evidence type="ECO:0000313" key="2">
    <source>
        <dbReference type="EMBL" id="CAH1190404.1"/>
    </source>
</evidence>
<organism evidence="2 3">
    <name type="scientific">Paenibacillus auburnensis</name>
    <dbReference type="NCBI Taxonomy" id="2905649"/>
    <lineage>
        <taxon>Bacteria</taxon>
        <taxon>Bacillati</taxon>
        <taxon>Bacillota</taxon>
        <taxon>Bacilli</taxon>
        <taxon>Bacillales</taxon>
        <taxon>Paenibacillaceae</taxon>
        <taxon>Paenibacillus</taxon>
    </lineage>
</organism>
<dbReference type="EMBL" id="CAKMMG010000001">
    <property type="protein sequence ID" value="CAH1190404.1"/>
    <property type="molecule type" value="Genomic_DNA"/>
</dbReference>
<evidence type="ECO:0000313" key="3">
    <source>
        <dbReference type="Proteomes" id="UP000838324"/>
    </source>
</evidence>
<dbReference type="Gene3D" id="3.40.50.620">
    <property type="entry name" value="HUPs"/>
    <property type="match status" value="1"/>
</dbReference>
<gene>
    <name evidence="2" type="ORF">PAECIP111892_00154</name>
</gene>
<dbReference type="InterPro" id="IPR014729">
    <property type="entry name" value="Rossmann-like_a/b/a_fold"/>
</dbReference>
<reference evidence="2" key="1">
    <citation type="submission" date="2022-01" db="EMBL/GenBank/DDBJ databases">
        <authorList>
            <person name="Criscuolo A."/>
        </authorList>
    </citation>
    <scope>NUCLEOTIDE SEQUENCE</scope>
    <source>
        <strain evidence="2">CIP111892</strain>
    </source>
</reference>